<comment type="caution">
    <text evidence="3">The sequence shown here is derived from an EMBL/GenBank/DDBJ whole genome shotgun (WGS) entry which is preliminary data.</text>
</comment>
<dbReference type="Pfam" id="PF22879">
    <property type="entry name" value="AIPR_N"/>
    <property type="match status" value="1"/>
</dbReference>
<evidence type="ECO:0000313" key="3">
    <source>
        <dbReference type="EMBL" id="PRY22734.1"/>
    </source>
</evidence>
<dbReference type="OrthoDB" id="9806213at2"/>
<dbReference type="AlphaFoldDB" id="A0A2T0RNG4"/>
<dbReference type="EMBL" id="PVTE01000044">
    <property type="protein sequence ID" value="PRY22734.1"/>
    <property type="molecule type" value="Genomic_DNA"/>
</dbReference>
<protein>
    <submittedName>
        <fullName evidence="3">AIPR protein</fullName>
    </submittedName>
</protein>
<keyword evidence="4" id="KW-1185">Reference proteome</keyword>
<dbReference type="Proteomes" id="UP000238375">
    <property type="component" value="Unassembled WGS sequence"/>
</dbReference>
<reference evidence="3 4" key="1">
    <citation type="submission" date="2018-03" db="EMBL/GenBank/DDBJ databases">
        <title>Genomic Encyclopedia of Archaeal and Bacterial Type Strains, Phase II (KMG-II): from individual species to whole genera.</title>
        <authorList>
            <person name="Goeker M."/>
        </authorList>
    </citation>
    <scope>NUCLEOTIDE SEQUENCE [LARGE SCALE GENOMIC DNA]</scope>
    <source>
        <strain evidence="3 4">DSM 28354</strain>
    </source>
</reference>
<evidence type="ECO:0000259" key="1">
    <source>
        <dbReference type="Pfam" id="PF10592"/>
    </source>
</evidence>
<dbReference type="Pfam" id="PF10592">
    <property type="entry name" value="AIPR"/>
    <property type="match status" value="1"/>
</dbReference>
<sequence>MDIKEFATEFLEQALITAESEVLSQEAAITRDIFDYVTDSSEAVDPVLCYYRSKGIKINAYDYDDDDDALSLFSTIPKLEANRLTVADSEVSDLFGKMLRFHKDVVAGKLQERIDESNEELFELMQIISEAANEIKTVRLFVLTNGRAGTDVLPQSFEIDGVFYEHQLWDIERLYQHDRMRAGKQKIEIDFLNTHNVRLKCLSIESISDTIDVYLTIIPGALLAKIYGQYRQTLLEKNVRTFLQFKAKVNKEIRTTIKDKPDLFLAYNNGISTTAEDVGIFTENGMTYINYIENLQIVNGGQTTASIFATSQEKDIDLSRVFVQMKVSVIRATDRMDDIVADISRYANSQTSIKDSDFSSNNPYHIAIENFSRSEWIPSRTGGRATSKWFYERTRGQYLDEQSRRQQGVEQKKFLIEYPKLNRFNKGELAKYEMSWLQHPYLVSRGAENNFKEFTKEIVKASKVDVSKKYYHQLIGKAILFKVIDKLVQKKSLGGYKANMVSYLIAFISSRTNKKLNLEQIWVDQDISENLRQVVDRLIPIVWRHITAPDKPGMNIGEWCKKQECWIKLKDKLVDIDPLLEDEIADNNLSDSNELISSSLTPQESAVIDEVMAIAPSTWFGLAKWAKDEEKLTPFDRKLSFNLGILVKKDKGLTIKQAKNGLRIMKSAKEQGFQIVE</sequence>
<feature type="domain" description="Abortive infection phage resistance protein N-terminal" evidence="2">
    <location>
        <begin position="30"/>
        <end position="176"/>
    </location>
</feature>
<name>A0A2T0RNG4_9BACT</name>
<proteinExistence type="predicted"/>
<evidence type="ECO:0000313" key="4">
    <source>
        <dbReference type="Proteomes" id="UP000238375"/>
    </source>
</evidence>
<accession>A0A2T0RNG4</accession>
<organism evidence="3 4">
    <name type="scientific">Spirosoma oryzae</name>
    <dbReference type="NCBI Taxonomy" id="1469603"/>
    <lineage>
        <taxon>Bacteria</taxon>
        <taxon>Pseudomonadati</taxon>
        <taxon>Bacteroidota</taxon>
        <taxon>Cytophagia</taxon>
        <taxon>Cytophagales</taxon>
        <taxon>Cytophagaceae</taxon>
        <taxon>Spirosoma</taxon>
    </lineage>
</organism>
<evidence type="ECO:0000259" key="2">
    <source>
        <dbReference type="Pfam" id="PF22879"/>
    </source>
</evidence>
<dbReference type="InterPro" id="IPR018891">
    <property type="entry name" value="AIPR_C"/>
</dbReference>
<gene>
    <name evidence="3" type="ORF">CLV58_14414</name>
</gene>
<dbReference type="InterPro" id="IPR055101">
    <property type="entry name" value="AIPR_N"/>
</dbReference>
<feature type="domain" description="Abortive phage infection protein C-terminal" evidence="1">
    <location>
        <begin position="235"/>
        <end position="549"/>
    </location>
</feature>
<dbReference type="RefSeq" id="WP_106140902.1">
    <property type="nucleotide sequence ID" value="NZ_PVTE01000044.1"/>
</dbReference>